<proteinExistence type="predicted"/>
<dbReference type="AlphaFoldDB" id="A0AB74BLV9"/>
<sequence>MGNICGTSGSHHVYSPPVSPRNVSGSSTPAYSAGGQDLASASHLSEEAREDFLTRAAADVYHDSRLWHGTSGSYLQELRDYGFQRRRSGAVDASIRAGYELNPDVVKNTEKHNYFTSYPVSAKKYARRTDPDNPVLVRTIGIKNNFRIELDPDSKGPDGEIYQYNCRTTSSIPSKFVIGSKHSAPKNDAKIFKKEMGEAGYNVSLEQAGRLLREVQSDSDDDF</sequence>
<gene>
    <name evidence="2" type="ORF">ALP42_200061</name>
</gene>
<evidence type="ECO:0000313" key="2">
    <source>
        <dbReference type="EMBL" id="RMT80401.1"/>
    </source>
</evidence>
<accession>A0AB74BLV9</accession>
<organism evidence="2 3">
    <name type="scientific">Pseudomonas savastanoi pv. nerii</name>
    <dbReference type="NCBI Taxonomy" id="360921"/>
    <lineage>
        <taxon>Bacteria</taxon>
        <taxon>Pseudomonadati</taxon>
        <taxon>Pseudomonadota</taxon>
        <taxon>Gammaproteobacteria</taxon>
        <taxon>Pseudomonadales</taxon>
        <taxon>Pseudomonadaceae</taxon>
        <taxon>Pseudomonas</taxon>
    </lineage>
</organism>
<comment type="caution">
    <text evidence="2">The sequence shown here is derived from an EMBL/GenBank/DDBJ whole genome shotgun (WGS) entry which is preliminary data.</text>
</comment>
<dbReference type="Proteomes" id="UP000268636">
    <property type="component" value="Unassembled WGS sequence"/>
</dbReference>
<feature type="region of interest" description="Disordered" evidence="1">
    <location>
        <begin position="1"/>
        <end position="39"/>
    </location>
</feature>
<evidence type="ECO:0008006" key="4">
    <source>
        <dbReference type="Google" id="ProtNLM"/>
    </source>
</evidence>
<feature type="compositionally biased region" description="Polar residues" evidence="1">
    <location>
        <begin position="21"/>
        <end position="30"/>
    </location>
</feature>
<dbReference type="EMBL" id="RBTN01000055">
    <property type="protein sequence ID" value="RMT80401.1"/>
    <property type="molecule type" value="Genomic_DNA"/>
</dbReference>
<evidence type="ECO:0000313" key="3">
    <source>
        <dbReference type="Proteomes" id="UP000268636"/>
    </source>
</evidence>
<name>A0AB74BLV9_PSESS</name>
<feature type="compositionally biased region" description="Polar residues" evidence="1">
    <location>
        <begin position="1"/>
        <end position="10"/>
    </location>
</feature>
<reference evidence="2 3" key="1">
    <citation type="submission" date="2018-08" db="EMBL/GenBank/DDBJ databases">
        <title>Recombination of ecologically and evolutionarily significant loci maintains genetic cohesion in the Pseudomonas syringae species complex.</title>
        <authorList>
            <person name="Dillon M."/>
            <person name="Thakur S."/>
            <person name="Almeida R.N.D."/>
            <person name="Weir B.S."/>
            <person name="Guttman D.S."/>
        </authorList>
    </citation>
    <scope>NUCLEOTIDE SEQUENCE [LARGE SCALE GENOMIC DNA]</scope>
    <source>
        <strain evidence="2 3">ICMP 13786</strain>
    </source>
</reference>
<evidence type="ECO:0000256" key="1">
    <source>
        <dbReference type="SAM" id="MobiDB-lite"/>
    </source>
</evidence>
<protein>
    <recommendedName>
        <fullName evidence="4">Type III effector</fullName>
    </recommendedName>
</protein>